<dbReference type="EMBL" id="DXFZ01000031">
    <property type="protein sequence ID" value="HIW95323.1"/>
    <property type="molecule type" value="Genomic_DNA"/>
</dbReference>
<sequence length="388" mass="42843">MSGSLLLIVAVWLVLLAPLLLRNQRPVRRTARALGDTRVLHSGGTPLQGRRKLRPAPGLYRAEDDEELELVDAEPEYVLLEDPEDLEALDAEVEAEAEELAEVDADAEAGVEAAPTDVDEVTGEVAEPDEVQAEQAQDYRGWDDTDTGQFAPIRVIAGSAKAEAEAAPGDVEGANKDNTDASEDSIQQRRFRAVPQAYVRGGDIHPRADVRDEIRNTDAHSSELALYEDADELSEADLAYLASRRGRGVYDPVASQALVARRLKRRKQVLLALTAAFALTLIAGFVFGGAAWFAPVLTGAFTVLYLVVLRKQAIEEQKLRHRRMARMRRARLGVRNTEDDELGVPDRLQRPGAIIMESDDLDPEFEHLDYVDGSRFFAEGDPYQLRHA</sequence>
<protein>
    <recommendedName>
        <fullName evidence="5">DUF3329 domain-containing protein</fullName>
    </recommendedName>
</protein>
<dbReference type="AlphaFoldDB" id="A0A9D1UPY4"/>
<evidence type="ECO:0000313" key="3">
    <source>
        <dbReference type="EMBL" id="HIW95323.1"/>
    </source>
</evidence>
<feature type="transmembrane region" description="Helical" evidence="2">
    <location>
        <begin position="269"/>
        <end position="286"/>
    </location>
</feature>
<evidence type="ECO:0000256" key="1">
    <source>
        <dbReference type="SAM" id="MobiDB-lite"/>
    </source>
</evidence>
<dbReference type="InterPro" id="IPR053779">
    <property type="entry name" value="GlpR"/>
</dbReference>
<feature type="transmembrane region" description="Helical" evidence="2">
    <location>
        <begin position="6"/>
        <end position="22"/>
    </location>
</feature>
<organism evidence="3 4">
    <name type="scientific">Candidatus Corynebacterium gallistercoris</name>
    <dbReference type="NCBI Taxonomy" id="2838530"/>
    <lineage>
        <taxon>Bacteria</taxon>
        <taxon>Bacillati</taxon>
        <taxon>Actinomycetota</taxon>
        <taxon>Actinomycetes</taxon>
        <taxon>Mycobacteriales</taxon>
        <taxon>Corynebacteriaceae</taxon>
        <taxon>Corynebacterium</taxon>
    </lineage>
</organism>
<dbReference type="NCBIfam" id="NF045516">
    <property type="entry name" value="GlpR"/>
    <property type="match status" value="1"/>
</dbReference>
<feature type="transmembrane region" description="Helical" evidence="2">
    <location>
        <begin position="292"/>
        <end position="309"/>
    </location>
</feature>
<accession>A0A9D1UPY4</accession>
<keyword evidence="2" id="KW-0472">Membrane</keyword>
<keyword evidence="2" id="KW-0812">Transmembrane</keyword>
<evidence type="ECO:0000313" key="4">
    <source>
        <dbReference type="Proteomes" id="UP000824189"/>
    </source>
</evidence>
<evidence type="ECO:0008006" key="5">
    <source>
        <dbReference type="Google" id="ProtNLM"/>
    </source>
</evidence>
<dbReference type="Proteomes" id="UP000824189">
    <property type="component" value="Unassembled WGS sequence"/>
</dbReference>
<keyword evidence="2" id="KW-1133">Transmembrane helix</keyword>
<reference evidence="3" key="1">
    <citation type="journal article" date="2021" name="PeerJ">
        <title>Extensive microbial diversity within the chicken gut microbiome revealed by metagenomics and culture.</title>
        <authorList>
            <person name="Gilroy R."/>
            <person name="Ravi A."/>
            <person name="Getino M."/>
            <person name="Pursley I."/>
            <person name="Horton D.L."/>
            <person name="Alikhan N.F."/>
            <person name="Baker D."/>
            <person name="Gharbi K."/>
            <person name="Hall N."/>
            <person name="Watson M."/>
            <person name="Adriaenssens E.M."/>
            <person name="Foster-Nyarko E."/>
            <person name="Jarju S."/>
            <person name="Secka A."/>
            <person name="Antonio M."/>
            <person name="Oren A."/>
            <person name="Chaudhuri R.R."/>
            <person name="La Ragione R."/>
            <person name="Hildebrand F."/>
            <person name="Pallen M.J."/>
        </authorList>
    </citation>
    <scope>NUCLEOTIDE SEQUENCE</scope>
    <source>
        <strain evidence="3">4376</strain>
    </source>
</reference>
<comment type="caution">
    <text evidence="3">The sequence shown here is derived from an EMBL/GenBank/DDBJ whole genome shotgun (WGS) entry which is preliminary data.</text>
</comment>
<reference evidence="3" key="2">
    <citation type="submission" date="2021-04" db="EMBL/GenBank/DDBJ databases">
        <authorList>
            <person name="Gilroy R."/>
        </authorList>
    </citation>
    <scope>NUCLEOTIDE SEQUENCE</scope>
    <source>
        <strain evidence="3">4376</strain>
    </source>
</reference>
<name>A0A9D1UPY4_9CORY</name>
<evidence type="ECO:0000256" key="2">
    <source>
        <dbReference type="SAM" id="Phobius"/>
    </source>
</evidence>
<proteinExistence type="predicted"/>
<feature type="region of interest" description="Disordered" evidence="1">
    <location>
        <begin position="161"/>
        <end position="186"/>
    </location>
</feature>
<gene>
    <name evidence="3" type="ORF">H9867_02370</name>
</gene>